<dbReference type="AlphaFoldDB" id="A0AAF1AQY4"/>
<dbReference type="EMBL" id="CP093345">
    <property type="protein sequence ID" value="WOG92204.1"/>
    <property type="molecule type" value="Genomic_DNA"/>
</dbReference>
<feature type="transmembrane region" description="Helical" evidence="1">
    <location>
        <begin position="31"/>
        <end position="49"/>
    </location>
</feature>
<reference evidence="2" key="1">
    <citation type="journal article" date="2016" name="Nat. Genet.">
        <title>A high-quality carrot genome assembly provides new insights into carotenoid accumulation and asterid genome evolution.</title>
        <authorList>
            <person name="Iorizzo M."/>
            <person name="Ellison S."/>
            <person name="Senalik D."/>
            <person name="Zeng P."/>
            <person name="Satapoomin P."/>
            <person name="Huang J."/>
            <person name="Bowman M."/>
            <person name="Iovene M."/>
            <person name="Sanseverino W."/>
            <person name="Cavagnaro P."/>
            <person name="Yildiz M."/>
            <person name="Macko-Podgorni A."/>
            <person name="Moranska E."/>
            <person name="Grzebelus E."/>
            <person name="Grzebelus D."/>
            <person name="Ashrafi H."/>
            <person name="Zheng Z."/>
            <person name="Cheng S."/>
            <person name="Spooner D."/>
            <person name="Van Deynze A."/>
            <person name="Simon P."/>
        </authorList>
    </citation>
    <scope>NUCLEOTIDE SEQUENCE</scope>
    <source>
        <tissue evidence="2">Leaf</tissue>
    </source>
</reference>
<organism evidence="2 3">
    <name type="scientific">Daucus carota subsp. sativus</name>
    <name type="common">Carrot</name>
    <dbReference type="NCBI Taxonomy" id="79200"/>
    <lineage>
        <taxon>Eukaryota</taxon>
        <taxon>Viridiplantae</taxon>
        <taxon>Streptophyta</taxon>
        <taxon>Embryophyta</taxon>
        <taxon>Tracheophyta</taxon>
        <taxon>Spermatophyta</taxon>
        <taxon>Magnoliopsida</taxon>
        <taxon>eudicotyledons</taxon>
        <taxon>Gunneridae</taxon>
        <taxon>Pentapetalae</taxon>
        <taxon>asterids</taxon>
        <taxon>campanulids</taxon>
        <taxon>Apiales</taxon>
        <taxon>Apiaceae</taxon>
        <taxon>Apioideae</taxon>
        <taxon>Scandiceae</taxon>
        <taxon>Daucinae</taxon>
        <taxon>Daucus</taxon>
        <taxon>Daucus sect. Daucus</taxon>
    </lineage>
</organism>
<dbReference type="GO" id="GO:0005742">
    <property type="term" value="C:mitochondrial outer membrane translocase complex"/>
    <property type="evidence" value="ECO:0007669"/>
    <property type="project" value="InterPro"/>
</dbReference>
<proteinExistence type="predicted"/>
<keyword evidence="1" id="KW-0812">Transmembrane</keyword>
<name>A0AAF1AQY4_DAUCS</name>
<keyword evidence="1" id="KW-1133">Transmembrane helix</keyword>
<accession>A0AAF1AQY4</accession>
<evidence type="ECO:0000256" key="1">
    <source>
        <dbReference type="SAM" id="Phobius"/>
    </source>
</evidence>
<dbReference type="PANTHER" id="PTHR37251">
    <property type="entry name" value="MITOCHONDRIAL IMPORT RECEPTOR SUBUNIT TOM5 HOMOLOG"/>
    <property type="match status" value="1"/>
</dbReference>
<protein>
    <recommendedName>
        <fullName evidence="4">Mitochondrial import receptor subunit TOM5 homolog</fullName>
    </recommendedName>
</protein>
<keyword evidence="3" id="KW-1185">Reference proteome</keyword>
<keyword evidence="1" id="KW-0472">Membrane</keyword>
<reference evidence="2" key="2">
    <citation type="submission" date="2022-03" db="EMBL/GenBank/DDBJ databases">
        <title>Draft title - Genomic analysis of global carrot germplasm unveils the trajectory of domestication and the origin of high carotenoid orange carrot.</title>
        <authorList>
            <person name="Iorizzo M."/>
            <person name="Ellison S."/>
            <person name="Senalik D."/>
            <person name="Macko-Podgorni A."/>
            <person name="Grzebelus D."/>
            <person name="Bostan H."/>
            <person name="Rolling W."/>
            <person name="Curaba J."/>
            <person name="Simon P."/>
        </authorList>
    </citation>
    <scope>NUCLEOTIDE SEQUENCE</scope>
    <source>
        <tissue evidence="2">Leaf</tissue>
    </source>
</reference>
<dbReference type="InterPro" id="IPR034553">
    <property type="entry name" value="TOM5_viridi"/>
</dbReference>
<evidence type="ECO:0000313" key="3">
    <source>
        <dbReference type="Proteomes" id="UP000077755"/>
    </source>
</evidence>
<evidence type="ECO:0008006" key="4">
    <source>
        <dbReference type="Google" id="ProtNLM"/>
    </source>
</evidence>
<evidence type="ECO:0000313" key="2">
    <source>
        <dbReference type="EMBL" id="WOG92204.1"/>
    </source>
</evidence>
<gene>
    <name evidence="2" type="ORF">DCAR_0311465</name>
</gene>
<sequence length="54" mass="6169">MAESMVSVEKIKAFYNNHVHNPPQWEMNKKLLRAVGLFAGSIIFMRSFGDLMAI</sequence>
<dbReference type="PANTHER" id="PTHR37251:SF1">
    <property type="entry name" value="MITOCHONDRIAL IMPORT RECEPTOR SUBUNIT TOM5 HOMOLOG"/>
    <property type="match status" value="1"/>
</dbReference>
<dbReference type="Proteomes" id="UP000077755">
    <property type="component" value="Chromosome 3"/>
</dbReference>